<dbReference type="SUPFAM" id="SSF46689">
    <property type="entry name" value="Homeodomain-like"/>
    <property type="match status" value="1"/>
</dbReference>
<keyword evidence="3" id="KW-0804">Transcription</keyword>
<evidence type="ECO:0000313" key="6">
    <source>
        <dbReference type="EMBL" id="GAA1849684.1"/>
    </source>
</evidence>
<dbReference type="PANTHER" id="PTHR30055:SF226">
    <property type="entry name" value="HTH-TYPE TRANSCRIPTIONAL REGULATOR PKSA"/>
    <property type="match status" value="1"/>
</dbReference>
<gene>
    <name evidence="6" type="ORF">GCM10009751_02410</name>
</gene>
<dbReference type="Gene3D" id="1.10.357.10">
    <property type="entry name" value="Tetracycline Repressor, domain 2"/>
    <property type="match status" value="1"/>
</dbReference>
<sequence length="209" mass="22788">MASSRRTRLRPEERRDQLVALGVATLANRPLSEVTVEEIAAEADVSTGLVYYYFGSKNGLHHEIVLRARDSMLHASEPRDELPPLERLHDTLVRLVAYVREHGPTFYSLVRGAASGDEEVRELIESARREQTERAVAAAMGMGVPDSEMLRIALRSWVALAEQALVDGGLNTDIPAEELVAYLEKSMLGVVNAMGAELPAGVLTAAGAR</sequence>
<organism evidence="6 7">
    <name type="scientific">Myceligenerans crystallogenes</name>
    <dbReference type="NCBI Taxonomy" id="316335"/>
    <lineage>
        <taxon>Bacteria</taxon>
        <taxon>Bacillati</taxon>
        <taxon>Actinomycetota</taxon>
        <taxon>Actinomycetes</taxon>
        <taxon>Micrococcales</taxon>
        <taxon>Promicromonosporaceae</taxon>
        <taxon>Myceligenerans</taxon>
    </lineage>
</organism>
<evidence type="ECO:0000256" key="2">
    <source>
        <dbReference type="ARBA" id="ARBA00023125"/>
    </source>
</evidence>
<evidence type="ECO:0000256" key="4">
    <source>
        <dbReference type="PROSITE-ProRule" id="PRU00335"/>
    </source>
</evidence>
<dbReference type="Proteomes" id="UP001501094">
    <property type="component" value="Unassembled WGS sequence"/>
</dbReference>
<dbReference type="EMBL" id="BAAANL010000001">
    <property type="protein sequence ID" value="GAA1849684.1"/>
    <property type="molecule type" value="Genomic_DNA"/>
</dbReference>
<dbReference type="PROSITE" id="PS50977">
    <property type="entry name" value="HTH_TETR_2"/>
    <property type="match status" value="1"/>
</dbReference>
<evidence type="ECO:0000259" key="5">
    <source>
        <dbReference type="PROSITE" id="PS50977"/>
    </source>
</evidence>
<dbReference type="RefSeq" id="WP_344098842.1">
    <property type="nucleotide sequence ID" value="NZ_BAAANL010000001.1"/>
</dbReference>
<feature type="DNA-binding region" description="H-T-H motif" evidence="4">
    <location>
        <begin position="35"/>
        <end position="54"/>
    </location>
</feature>
<dbReference type="InterPro" id="IPR050109">
    <property type="entry name" value="HTH-type_TetR-like_transc_reg"/>
</dbReference>
<dbReference type="InterPro" id="IPR001647">
    <property type="entry name" value="HTH_TetR"/>
</dbReference>
<comment type="caution">
    <text evidence="6">The sequence shown here is derived from an EMBL/GenBank/DDBJ whole genome shotgun (WGS) entry which is preliminary data.</text>
</comment>
<dbReference type="InterPro" id="IPR009057">
    <property type="entry name" value="Homeodomain-like_sf"/>
</dbReference>
<evidence type="ECO:0000256" key="3">
    <source>
        <dbReference type="ARBA" id="ARBA00023163"/>
    </source>
</evidence>
<keyword evidence="2 4" id="KW-0238">DNA-binding</keyword>
<dbReference type="Pfam" id="PF21943">
    <property type="entry name" value="TetR_C_46"/>
    <property type="match status" value="1"/>
</dbReference>
<dbReference type="Pfam" id="PF00440">
    <property type="entry name" value="TetR_N"/>
    <property type="match status" value="1"/>
</dbReference>
<dbReference type="PANTHER" id="PTHR30055">
    <property type="entry name" value="HTH-TYPE TRANSCRIPTIONAL REGULATOR RUTR"/>
    <property type="match status" value="1"/>
</dbReference>
<evidence type="ECO:0000313" key="7">
    <source>
        <dbReference type="Proteomes" id="UP001501094"/>
    </source>
</evidence>
<proteinExistence type="predicted"/>
<keyword evidence="1" id="KW-0805">Transcription regulation</keyword>
<accession>A0ABN2N5C2</accession>
<dbReference type="InterPro" id="IPR054129">
    <property type="entry name" value="DesT_TetR_C"/>
</dbReference>
<feature type="domain" description="HTH tetR-type" evidence="5">
    <location>
        <begin position="12"/>
        <end position="72"/>
    </location>
</feature>
<name>A0ABN2N5C2_9MICO</name>
<reference evidence="6 7" key="1">
    <citation type="journal article" date="2019" name="Int. J. Syst. Evol. Microbiol.">
        <title>The Global Catalogue of Microorganisms (GCM) 10K type strain sequencing project: providing services to taxonomists for standard genome sequencing and annotation.</title>
        <authorList>
            <consortium name="The Broad Institute Genomics Platform"/>
            <consortium name="The Broad Institute Genome Sequencing Center for Infectious Disease"/>
            <person name="Wu L."/>
            <person name="Ma J."/>
        </authorList>
    </citation>
    <scope>NUCLEOTIDE SEQUENCE [LARGE SCALE GENOMIC DNA]</scope>
    <source>
        <strain evidence="6 7">JCM 14326</strain>
    </source>
</reference>
<protein>
    <submittedName>
        <fullName evidence="6">TetR/AcrR family transcriptional regulator</fullName>
    </submittedName>
</protein>
<keyword evidence="7" id="KW-1185">Reference proteome</keyword>
<evidence type="ECO:0000256" key="1">
    <source>
        <dbReference type="ARBA" id="ARBA00023015"/>
    </source>
</evidence>